<dbReference type="InterPro" id="IPR006805">
    <property type="entry name" value="Anth_synth_I_N"/>
</dbReference>
<dbReference type="PIRSF" id="PIRSF001373">
    <property type="entry name" value="TrpE"/>
    <property type="match status" value="1"/>
</dbReference>
<comment type="similarity">
    <text evidence="1 6">Belongs to the anthranilate synthase component I family.</text>
</comment>
<dbReference type="InterPro" id="IPR005257">
    <property type="entry name" value="Anth_synth_I_TrpE"/>
</dbReference>
<evidence type="ECO:0000256" key="1">
    <source>
        <dbReference type="ARBA" id="ARBA00009562"/>
    </source>
</evidence>
<evidence type="ECO:0000256" key="8">
    <source>
        <dbReference type="PIRSR" id="PIRSR001373-2"/>
    </source>
</evidence>
<keyword evidence="2 8" id="KW-0479">Metal-binding</keyword>
<dbReference type="InterPro" id="IPR005801">
    <property type="entry name" value="ADC_synthase"/>
</dbReference>
<dbReference type="NCBIfam" id="NF010079">
    <property type="entry name" value="PRK13564.1"/>
    <property type="match status" value="1"/>
</dbReference>
<dbReference type="GO" id="GO:0004049">
    <property type="term" value="F:anthranilate synthase activity"/>
    <property type="evidence" value="ECO:0007669"/>
    <property type="project" value="UniProtKB-EC"/>
</dbReference>
<reference evidence="13 15" key="1">
    <citation type="submission" date="2017-08" db="EMBL/GenBank/DDBJ databases">
        <authorList>
            <person name="Feschi L."/>
            <person name="Jeukens J."/>
            <person name="Emond-Rheault J.-G."/>
            <person name="Kukavica-Ibrulj I."/>
            <person name="Boyle B."/>
            <person name="Levesque R.C."/>
        </authorList>
    </citation>
    <scope>NUCLEOTIDE SEQUENCE [LARGE SCALE GENOMIC DNA]</scope>
    <source>
        <strain evidence="13 15">PA-W36</strain>
    </source>
</reference>
<feature type="binding site" evidence="7">
    <location>
        <position position="452"/>
    </location>
    <ligand>
        <name>chorismate</name>
        <dbReference type="ChEBI" id="CHEBI:29748"/>
    </ligand>
</feature>
<dbReference type="NCBIfam" id="TIGR00565">
    <property type="entry name" value="trpE_proteo"/>
    <property type="match status" value="1"/>
</dbReference>
<evidence type="ECO:0000313" key="13">
    <source>
        <dbReference type="EMBL" id="RPM12291.1"/>
    </source>
</evidence>
<accession>A0A2U2XSW6</accession>
<sequence length="530" mass="58598">MGARRWLVSGVGYRLEESLEYRTLVPEALSIWRMAGANRMLFDCFDVDSKAARRSVAILSSCLRIECWGRDVVLRALNSNGRALLAPLSEACPAQVTCLRDGDTLHWRFPQEESHADEWRRLHGLSSLEALRRVLGTLGDAEGPALLGGLFSFDLAEQFEPLPAPAEPARHCPDYLFLVPELLLDIDHLARRTSLQAFVHDPAGHDRLAASLRQCADEFHGAVEEASESPVAGVRAGNYQVDLDDASFARQVERLQAHVRAGDVFQIVPSRSFSMPCADPWRAYRQLCLRNPSPYRFFLDAGDFCLFGASPESALKYDAESREVELYPIAGTRPRGRDARGAIDAELDNRLEAELRLDAKEIAEHMMLVDLARNDLARVCRSGTRQVRDMLKVDRYSHVMHLVSRVAGELHGELDALHAYRACLNMGTLVGAPKVRAMQLLRQYEDGYRGSYGGAIGILDSAGNLDTSIVIRSAEVREGIARVRAGAGVVLDSDPRLEAEETRNKALAVLTAVAAAERERGERDAHHAVG</sequence>
<organism evidence="12 14">
    <name type="scientific">Pseudomonas aeruginosa</name>
    <dbReference type="NCBI Taxonomy" id="287"/>
    <lineage>
        <taxon>Bacteria</taxon>
        <taxon>Pseudomonadati</taxon>
        <taxon>Pseudomonadota</taxon>
        <taxon>Gammaproteobacteria</taxon>
        <taxon>Pseudomonadales</taxon>
        <taxon>Pseudomonadaceae</taxon>
        <taxon>Pseudomonas</taxon>
    </lineage>
</organism>
<evidence type="ECO:0000256" key="7">
    <source>
        <dbReference type="PIRSR" id="PIRSR001373-1"/>
    </source>
</evidence>
<dbReference type="SUPFAM" id="SSF56322">
    <property type="entry name" value="ADC synthase"/>
    <property type="match status" value="1"/>
</dbReference>
<keyword evidence="3 8" id="KW-0460">Magnesium</keyword>
<dbReference type="Proteomes" id="UP000253594">
    <property type="component" value="Unassembled WGS sequence"/>
</dbReference>
<keyword evidence="7" id="KW-0028">Amino-acid biosynthesis</keyword>
<dbReference type="PANTHER" id="PTHR11236">
    <property type="entry name" value="AMINOBENZOATE/ANTHRANILATE SYNTHASE"/>
    <property type="match status" value="1"/>
</dbReference>
<accession>A0A1S1C4W5</accession>
<feature type="binding site" evidence="8">
    <location>
        <position position="364"/>
    </location>
    <ligand>
        <name>Mg(2+)</name>
        <dbReference type="ChEBI" id="CHEBI:18420"/>
    </ligand>
</feature>
<reference evidence="11" key="4">
    <citation type="submission" date="2020-01" db="EMBL/GenBank/DDBJ databases">
        <title>Bacteria Cultured from War Wounds Associated with the Conflict in Eastern Ukraine.</title>
        <authorList>
            <person name="Snesrud E."/>
            <person name="Galac M.R."/>
            <person name="Mc Gann P."/>
            <person name="Valentine K."/>
            <person name="Viacheslav K."/>
        </authorList>
    </citation>
    <scope>NUCLEOTIDE SEQUENCE</scope>
    <source>
        <strain evidence="11">VNMU148</strain>
    </source>
</reference>
<evidence type="ECO:0000256" key="3">
    <source>
        <dbReference type="ARBA" id="ARBA00022842"/>
    </source>
</evidence>
<dbReference type="GO" id="GO:0046872">
    <property type="term" value="F:metal ion binding"/>
    <property type="evidence" value="ECO:0007669"/>
    <property type="project" value="UniProtKB-KW"/>
</dbReference>
<dbReference type="GO" id="GO:0000162">
    <property type="term" value="P:L-tryptophan biosynthetic process"/>
    <property type="evidence" value="ECO:0007669"/>
    <property type="project" value="UniProtKB-KW"/>
</dbReference>
<proteinExistence type="inferred from homology"/>
<evidence type="ECO:0000259" key="10">
    <source>
        <dbReference type="Pfam" id="PF04715"/>
    </source>
</evidence>
<keyword evidence="7" id="KW-0822">Tryptophan biosynthesis</keyword>
<feature type="binding site" evidence="7">
    <location>
        <begin position="486"/>
        <end position="488"/>
    </location>
    <ligand>
        <name>chorismate</name>
        <dbReference type="ChEBI" id="CHEBI:29748"/>
    </ligand>
</feature>
<dbReference type="Proteomes" id="UP000284767">
    <property type="component" value="Unassembled WGS sequence"/>
</dbReference>
<dbReference type="EC" id="4.1.3.27" evidence="6"/>
<protein>
    <recommendedName>
        <fullName evidence="6">Anthranilate synthase component 1</fullName>
        <ecNumber evidence="6">4.1.3.27</ecNumber>
    </recommendedName>
</protein>
<dbReference type="InterPro" id="IPR019999">
    <property type="entry name" value="Anth_synth_I-like"/>
</dbReference>
<feature type="binding site" evidence="7">
    <location>
        <position position="472"/>
    </location>
    <ligand>
        <name>chorismate</name>
        <dbReference type="ChEBI" id="CHEBI:29748"/>
    </ligand>
</feature>
<dbReference type="EMBL" id="WXZT01000003">
    <property type="protein sequence ID" value="MZZ11589.1"/>
    <property type="molecule type" value="Genomic_DNA"/>
</dbReference>
<evidence type="ECO:0000256" key="2">
    <source>
        <dbReference type="ARBA" id="ARBA00022723"/>
    </source>
</evidence>
<dbReference type="InterPro" id="IPR015890">
    <property type="entry name" value="Chorismate_C"/>
</dbReference>
<dbReference type="Proteomes" id="UP000644192">
    <property type="component" value="Unassembled WGS sequence"/>
</dbReference>
<evidence type="ECO:0000313" key="11">
    <source>
        <dbReference type="EMBL" id="MZZ11589.1"/>
    </source>
</evidence>
<dbReference type="PRINTS" id="PR00095">
    <property type="entry name" value="ANTSNTHASEI"/>
</dbReference>
<keyword evidence="7" id="KW-0057">Aromatic amino acid biosynthesis</keyword>
<feature type="binding site" evidence="8">
    <location>
        <position position="501"/>
    </location>
    <ligand>
        <name>Mg(2+)</name>
        <dbReference type="ChEBI" id="CHEBI:18420"/>
    </ligand>
</feature>
<evidence type="ECO:0000313" key="12">
    <source>
        <dbReference type="EMBL" id="RCI75641.1"/>
    </source>
</evidence>
<dbReference type="Pfam" id="PF00425">
    <property type="entry name" value="Chorismate_bind"/>
    <property type="match status" value="1"/>
</dbReference>
<reference evidence="12 14" key="2">
    <citation type="submission" date="2018-07" db="EMBL/GenBank/DDBJ databases">
        <title>Mechanisms of high-level aminoglycoside resistance among Gram-negative pathogens in Brazil.</title>
        <authorList>
            <person name="Ballaben A.S."/>
            <person name="Darini A.L.C."/>
            <person name="Doi Y."/>
        </authorList>
    </citation>
    <scope>NUCLEOTIDE SEQUENCE [LARGE SCALE GENOMIC DNA]</scope>
    <source>
        <strain evidence="12 14">B2-305</strain>
    </source>
</reference>
<dbReference type="EMBL" id="NSNE01000012">
    <property type="protein sequence ID" value="RPM12291.1"/>
    <property type="molecule type" value="Genomic_DNA"/>
</dbReference>
<gene>
    <name evidence="12" type="ORF">DT376_06560</name>
    <name evidence="11" type="ORF">GUL26_04980</name>
    <name evidence="13" type="ORF">IPC1295_20590</name>
</gene>
<evidence type="ECO:0000256" key="4">
    <source>
        <dbReference type="ARBA" id="ARBA00023239"/>
    </source>
</evidence>
<comment type="cofactor">
    <cofactor evidence="8">
        <name>Mg(2+)</name>
        <dbReference type="ChEBI" id="CHEBI:18420"/>
    </cofactor>
    <text evidence="8">Binds 1 Mg(2+) ion per subunit.</text>
</comment>
<evidence type="ECO:0000256" key="6">
    <source>
        <dbReference type="PIRNR" id="PIRNR001373"/>
    </source>
</evidence>
<dbReference type="Pfam" id="PF04715">
    <property type="entry name" value="Anth_synt_I_N"/>
    <property type="match status" value="1"/>
</dbReference>
<evidence type="ECO:0000313" key="14">
    <source>
        <dbReference type="Proteomes" id="UP000253594"/>
    </source>
</evidence>
<dbReference type="Gene3D" id="3.60.120.10">
    <property type="entry name" value="Anthranilate synthase"/>
    <property type="match status" value="1"/>
</dbReference>
<comment type="catalytic activity">
    <reaction evidence="5 6">
        <text>chorismate + L-glutamine = anthranilate + pyruvate + L-glutamate + H(+)</text>
        <dbReference type="Rhea" id="RHEA:21732"/>
        <dbReference type="ChEBI" id="CHEBI:15361"/>
        <dbReference type="ChEBI" id="CHEBI:15378"/>
        <dbReference type="ChEBI" id="CHEBI:16567"/>
        <dbReference type="ChEBI" id="CHEBI:29748"/>
        <dbReference type="ChEBI" id="CHEBI:29985"/>
        <dbReference type="ChEBI" id="CHEBI:58359"/>
        <dbReference type="EC" id="4.1.3.27"/>
    </reaction>
</comment>
<reference evidence="13 15" key="3">
    <citation type="submission" date="2019-01" db="EMBL/GenBank/DDBJ databases">
        <title>The Pseudomonas aeruginosa pan-genome provides new insights on its population structure, horizontal gene transfer and pathogenicity.</title>
        <authorList>
            <person name="Freschi L."/>
            <person name="Vincent A.T."/>
            <person name="Jeukens J."/>
            <person name="Emond-Rheault J.-G."/>
            <person name="Kukavica-Ibrulj I."/>
            <person name="Dupont M.-J."/>
            <person name="Charette S.J."/>
            <person name="Boyle B."/>
            <person name="Levesque R.C."/>
        </authorList>
    </citation>
    <scope>NUCLEOTIDE SEQUENCE [LARGE SCALE GENOMIC DNA]</scope>
    <source>
        <strain evidence="13 15">PA-W36</strain>
    </source>
</reference>
<feature type="domain" description="Anthranilate synthase component I N-terminal" evidence="10">
    <location>
        <begin position="147"/>
        <end position="193"/>
    </location>
</feature>
<evidence type="ECO:0000313" key="15">
    <source>
        <dbReference type="Proteomes" id="UP000284767"/>
    </source>
</evidence>
<evidence type="ECO:0000256" key="5">
    <source>
        <dbReference type="ARBA" id="ARBA00047683"/>
    </source>
</evidence>
<dbReference type="PANTHER" id="PTHR11236:SF49">
    <property type="entry name" value="ANTHRANILATE SYNTHASE COMPONENT 1"/>
    <property type="match status" value="1"/>
</dbReference>
<dbReference type="EMBL" id="QORE01000141">
    <property type="protein sequence ID" value="RCI75641.1"/>
    <property type="molecule type" value="Genomic_DNA"/>
</dbReference>
<keyword evidence="4 6" id="KW-0456">Lyase</keyword>
<evidence type="ECO:0000259" key="9">
    <source>
        <dbReference type="Pfam" id="PF00425"/>
    </source>
</evidence>
<dbReference type="AlphaFoldDB" id="A0A2U2XSW6"/>
<comment type="caution">
    <text evidence="12">The sequence shown here is derived from an EMBL/GenBank/DDBJ whole genome shotgun (WGS) entry which is preliminary data.</text>
</comment>
<dbReference type="RefSeq" id="WP_003123211.1">
    <property type="nucleotide sequence ID" value="NZ_AP014839.1"/>
</dbReference>
<feature type="domain" description="Chorismate-utilising enzyme C-terminal" evidence="9">
    <location>
        <begin position="246"/>
        <end position="505"/>
    </location>
</feature>
<name>A0A2U2XSW6_PSEAI</name>
<feature type="binding site" evidence="7">
    <location>
        <begin position="331"/>
        <end position="332"/>
    </location>
    <ligand>
        <name>chorismate</name>
        <dbReference type="ChEBI" id="CHEBI:29748"/>
    </ligand>
</feature>